<keyword evidence="1" id="KW-0831">Ubiquinone biosynthesis</keyword>
<name>A0ABU0W3K1_9GAMM</name>
<dbReference type="HAMAP" id="MF_02231">
    <property type="entry name" value="UbiT"/>
    <property type="match status" value="1"/>
</dbReference>
<dbReference type="RefSeq" id="WP_306727074.1">
    <property type="nucleotide sequence ID" value="NZ_JAVDDT010000001.1"/>
</dbReference>
<dbReference type="EMBL" id="JAVDDT010000001">
    <property type="protein sequence ID" value="MDQ2068592.1"/>
    <property type="molecule type" value="Genomic_DNA"/>
</dbReference>
<reference evidence="3 4" key="1">
    <citation type="submission" date="2023-08" db="EMBL/GenBank/DDBJ databases">
        <title>Whole-genome sequencing of halo(alkali)philic microorganisms from hypersaline lakes.</title>
        <authorList>
            <person name="Sorokin D.Y."/>
            <person name="Abbas B."/>
            <person name="Merkel A.Y."/>
        </authorList>
    </citation>
    <scope>NUCLEOTIDE SEQUENCE [LARGE SCALE GENOMIC DNA]</scope>
    <source>
        <strain evidence="3 4">AB-CW4</strain>
    </source>
</reference>
<dbReference type="InterPro" id="IPR036527">
    <property type="entry name" value="SCP2_sterol-bd_dom_sf"/>
</dbReference>
<evidence type="ECO:0000313" key="4">
    <source>
        <dbReference type="Proteomes" id="UP001239019"/>
    </source>
</evidence>
<proteinExistence type="inferred from homology"/>
<evidence type="ECO:0000313" key="3">
    <source>
        <dbReference type="EMBL" id="MDQ2068592.1"/>
    </source>
</evidence>
<dbReference type="SUPFAM" id="SSF55718">
    <property type="entry name" value="SCP-like"/>
    <property type="match status" value="1"/>
</dbReference>
<evidence type="ECO:0000256" key="1">
    <source>
        <dbReference type="HAMAP-Rule" id="MF_02231"/>
    </source>
</evidence>
<sequence>MPTAWLLSLVKMPLNLTPVRMQALAMEPLLERVFRERMADGDLDFLRGEVIEIAITDLALHWFITLEEGRLRLISRGKPAVTVAGGVREFLLLASRREDPDTLFFERRLTVEGDTELGLLVKNLLDGIELDELPLPLRRAVDLGASWVAASSR</sequence>
<dbReference type="Gene3D" id="3.30.1050.10">
    <property type="entry name" value="SCP2 sterol-binding domain"/>
    <property type="match status" value="1"/>
</dbReference>
<comment type="caution">
    <text evidence="3">The sequence shown here is derived from an EMBL/GenBank/DDBJ whole genome shotgun (WGS) entry which is preliminary data.</text>
</comment>
<dbReference type="Proteomes" id="UP001239019">
    <property type="component" value="Unassembled WGS sequence"/>
</dbReference>
<dbReference type="Pfam" id="PF02036">
    <property type="entry name" value="SCP2"/>
    <property type="match status" value="1"/>
</dbReference>
<protein>
    <recommendedName>
        <fullName evidence="1">Ubiquinone biosynthesis accessory factor UbiT</fullName>
    </recommendedName>
</protein>
<accession>A0ABU0W3K1</accession>
<comment type="pathway">
    <text evidence="1">Cofactor biosynthesis; ubiquinone biosynthesis.</text>
</comment>
<comment type="function">
    <text evidence="1">Required for O(2)-independent ubiquinone (coenzyme Q) biosynthesis. Likely functions as an accessory factor.</text>
</comment>
<gene>
    <name evidence="1" type="primary">ubiT</name>
    <name evidence="3" type="ORF">RBH19_01735</name>
</gene>
<dbReference type="InterPro" id="IPR003033">
    <property type="entry name" value="SCP2_sterol-bd_dom"/>
</dbReference>
<organism evidence="3 4">
    <name type="scientific">Natronospira bacteriovora</name>
    <dbReference type="NCBI Taxonomy" id="3069753"/>
    <lineage>
        <taxon>Bacteria</taxon>
        <taxon>Pseudomonadati</taxon>
        <taxon>Pseudomonadota</taxon>
        <taxon>Gammaproteobacteria</taxon>
        <taxon>Natronospirales</taxon>
        <taxon>Natronospiraceae</taxon>
        <taxon>Natronospira</taxon>
    </lineage>
</organism>
<evidence type="ECO:0000259" key="2">
    <source>
        <dbReference type="Pfam" id="PF02036"/>
    </source>
</evidence>
<feature type="domain" description="SCP2" evidence="2">
    <location>
        <begin position="35"/>
        <end position="126"/>
    </location>
</feature>
<dbReference type="InterPro" id="IPR016830">
    <property type="entry name" value="UbiT"/>
</dbReference>
<comment type="similarity">
    <text evidence="1">Belongs to the UbiT family.</text>
</comment>
<keyword evidence="4" id="KW-1185">Reference proteome</keyword>